<dbReference type="Pfam" id="PF02021">
    <property type="entry name" value="UPF0102"/>
    <property type="match status" value="1"/>
</dbReference>
<dbReference type="PANTHER" id="PTHR34039">
    <property type="entry name" value="UPF0102 PROTEIN YRAN"/>
    <property type="match status" value="1"/>
</dbReference>
<dbReference type="OrthoDB" id="9802516at2"/>
<proteinExistence type="inferred from homology"/>
<dbReference type="SUPFAM" id="SSF52980">
    <property type="entry name" value="Restriction endonuclease-like"/>
    <property type="match status" value="1"/>
</dbReference>
<protein>
    <recommendedName>
        <fullName evidence="2">UPF0102 protein LG34_10200</fullName>
    </recommendedName>
</protein>
<accession>A0A2V1JNL5</accession>
<dbReference type="AlphaFoldDB" id="A0A2V1JNL5"/>
<dbReference type="InterPro" id="IPR003509">
    <property type="entry name" value="UPF0102_YraN-like"/>
</dbReference>
<organism evidence="3 4">
    <name type="scientific">Eubacterium ramulus</name>
    <dbReference type="NCBI Taxonomy" id="39490"/>
    <lineage>
        <taxon>Bacteria</taxon>
        <taxon>Bacillati</taxon>
        <taxon>Bacillota</taxon>
        <taxon>Clostridia</taxon>
        <taxon>Eubacteriales</taxon>
        <taxon>Eubacteriaceae</taxon>
        <taxon>Eubacterium</taxon>
    </lineage>
</organism>
<keyword evidence="4" id="KW-1185">Reference proteome</keyword>
<dbReference type="CDD" id="cd20736">
    <property type="entry name" value="PoNe_Nuclease"/>
    <property type="match status" value="1"/>
</dbReference>
<evidence type="ECO:0000256" key="2">
    <source>
        <dbReference type="HAMAP-Rule" id="MF_00048"/>
    </source>
</evidence>
<gene>
    <name evidence="3" type="ORF">LG34_10200</name>
</gene>
<sequence>MNTHELGTTQEQRVADWMQQRGFYIVEKNFRCKFGEIDLIAKKDGYLIFVEVKYRSNEQYGAPREAVDWRKRQRISNAAVFYLKRYGYSMEHPCRFDVAEVSQDSIYLMENAFDYCGSFR</sequence>
<dbReference type="InterPro" id="IPR011335">
    <property type="entry name" value="Restrct_endonuc-II-like"/>
</dbReference>
<evidence type="ECO:0000313" key="4">
    <source>
        <dbReference type="Proteomes" id="UP000245288"/>
    </source>
</evidence>
<evidence type="ECO:0000256" key="1">
    <source>
        <dbReference type="ARBA" id="ARBA00006738"/>
    </source>
</evidence>
<dbReference type="HAMAP" id="MF_00048">
    <property type="entry name" value="UPF0102"/>
    <property type="match status" value="1"/>
</dbReference>
<dbReference type="EMBL" id="JRFU01000109">
    <property type="protein sequence ID" value="PWE86412.1"/>
    <property type="molecule type" value="Genomic_DNA"/>
</dbReference>
<dbReference type="InterPro" id="IPR011856">
    <property type="entry name" value="tRNA_endonuc-like_dom_sf"/>
</dbReference>
<evidence type="ECO:0000313" key="3">
    <source>
        <dbReference type="EMBL" id="PWE86412.1"/>
    </source>
</evidence>
<name>A0A2V1JNL5_EUBRA</name>
<reference evidence="3 4" key="1">
    <citation type="submission" date="2014-09" db="EMBL/GenBank/DDBJ databases">
        <title>Butyrate-producing bacteria isolated from human gut.</title>
        <authorList>
            <person name="Zhang Q."/>
            <person name="Zhao L."/>
        </authorList>
    </citation>
    <scope>NUCLEOTIDE SEQUENCE [LARGE SCALE GENOMIC DNA]</scope>
    <source>
        <strain evidence="3 4">21</strain>
    </source>
</reference>
<dbReference type="Gene3D" id="3.40.1350.10">
    <property type="match status" value="1"/>
</dbReference>
<dbReference type="NCBIfam" id="NF009150">
    <property type="entry name" value="PRK12497.1-3"/>
    <property type="match status" value="1"/>
</dbReference>
<dbReference type="Proteomes" id="UP000245288">
    <property type="component" value="Unassembled WGS sequence"/>
</dbReference>
<dbReference type="RefSeq" id="WP_109215913.1">
    <property type="nucleotide sequence ID" value="NZ_CABMEW010000002.1"/>
</dbReference>
<comment type="caution">
    <text evidence="3">The sequence shown here is derived from an EMBL/GenBank/DDBJ whole genome shotgun (WGS) entry which is preliminary data.</text>
</comment>
<dbReference type="NCBIfam" id="TIGR00252">
    <property type="entry name" value="YraN family protein"/>
    <property type="match status" value="1"/>
</dbReference>
<dbReference type="PANTHER" id="PTHR34039:SF1">
    <property type="entry name" value="UPF0102 PROTEIN YRAN"/>
    <property type="match status" value="1"/>
</dbReference>
<dbReference type="GO" id="GO:0003676">
    <property type="term" value="F:nucleic acid binding"/>
    <property type="evidence" value="ECO:0007669"/>
    <property type="project" value="InterPro"/>
</dbReference>
<comment type="similarity">
    <text evidence="1 2">Belongs to the UPF0102 family.</text>
</comment>